<dbReference type="Proteomes" id="UP000654913">
    <property type="component" value="Chromosome 2"/>
</dbReference>
<reference evidence="2" key="1">
    <citation type="submission" date="2021-01" db="EMBL/GenBank/DDBJ databases">
        <authorList>
            <consortium name="Aspergillus puulaauensis MK2 genome sequencing consortium"/>
            <person name="Kazuki M."/>
            <person name="Futagami T."/>
        </authorList>
    </citation>
    <scope>NUCLEOTIDE SEQUENCE</scope>
    <source>
        <strain evidence="2">MK2</strain>
    </source>
</reference>
<dbReference type="GeneID" id="64970477"/>
<feature type="compositionally biased region" description="Polar residues" evidence="1">
    <location>
        <begin position="1"/>
        <end position="11"/>
    </location>
</feature>
<evidence type="ECO:0000256" key="1">
    <source>
        <dbReference type="SAM" id="MobiDB-lite"/>
    </source>
</evidence>
<protein>
    <submittedName>
        <fullName evidence="2">Uncharacterized protein</fullName>
    </submittedName>
</protein>
<organism evidence="2 3">
    <name type="scientific">Aspergillus puulaauensis</name>
    <dbReference type="NCBI Taxonomy" id="1220207"/>
    <lineage>
        <taxon>Eukaryota</taxon>
        <taxon>Fungi</taxon>
        <taxon>Dikarya</taxon>
        <taxon>Ascomycota</taxon>
        <taxon>Pezizomycotina</taxon>
        <taxon>Eurotiomycetes</taxon>
        <taxon>Eurotiomycetidae</taxon>
        <taxon>Eurotiales</taxon>
        <taxon>Aspergillaceae</taxon>
        <taxon>Aspergillus</taxon>
    </lineage>
</organism>
<feature type="region of interest" description="Disordered" evidence="1">
    <location>
        <begin position="1"/>
        <end position="185"/>
    </location>
</feature>
<dbReference type="AlphaFoldDB" id="A0A7R8AJC7"/>
<dbReference type="EMBL" id="AP024444">
    <property type="protein sequence ID" value="BCS20472.1"/>
    <property type="molecule type" value="Genomic_DNA"/>
</dbReference>
<name>A0A7R8AJC7_9EURO</name>
<dbReference type="OrthoDB" id="10573145at2759"/>
<evidence type="ECO:0000313" key="3">
    <source>
        <dbReference type="Proteomes" id="UP000654913"/>
    </source>
</evidence>
<dbReference type="RefSeq" id="XP_041552666.1">
    <property type="nucleotide sequence ID" value="XM_041699598.1"/>
</dbReference>
<sequence>MFSMRQTSPISPCQPKFTARGSLDSLTPSFRPISRGSQASIPQSLHGHHPTKIYYPPESSNGKNGGRTAGSERGSGNGNGNNGGGGAPSRGGTGGQGGSGRGGGSNEGGDSGSDNNHGAGNDDDSEASSSQSGGTDEDDREANDGNDQPGKRKSRPSPWEDEIHVNGQHVSTPSHTGDAEKSGGRYMAPTKHAFKRMSGKTAAWIAKGKAKVNGHI</sequence>
<keyword evidence="3" id="KW-1185">Reference proteome</keyword>
<evidence type="ECO:0000313" key="2">
    <source>
        <dbReference type="EMBL" id="BCS20472.1"/>
    </source>
</evidence>
<dbReference type="KEGG" id="apuu:APUU_20904A"/>
<reference evidence="2" key="2">
    <citation type="submission" date="2021-02" db="EMBL/GenBank/DDBJ databases">
        <title>Aspergillus puulaauensis MK2 genome sequence.</title>
        <authorList>
            <person name="Futagami T."/>
            <person name="Mori K."/>
            <person name="Kadooka C."/>
            <person name="Tanaka T."/>
        </authorList>
    </citation>
    <scope>NUCLEOTIDE SEQUENCE</scope>
    <source>
        <strain evidence="2">MK2</strain>
    </source>
</reference>
<gene>
    <name evidence="2" type="ORF">APUU_20904A</name>
</gene>
<accession>A0A7R8AJC7</accession>
<feature type="compositionally biased region" description="Gly residues" evidence="1">
    <location>
        <begin position="63"/>
        <end position="111"/>
    </location>
</feature>
<proteinExistence type="predicted"/>